<dbReference type="GO" id="GO:0005975">
    <property type="term" value="P:carbohydrate metabolic process"/>
    <property type="evidence" value="ECO:0007669"/>
    <property type="project" value="InterPro"/>
</dbReference>
<dbReference type="GO" id="GO:0030246">
    <property type="term" value="F:carbohydrate binding"/>
    <property type="evidence" value="ECO:0007669"/>
    <property type="project" value="InterPro"/>
</dbReference>
<dbReference type="Proteomes" id="UP001176960">
    <property type="component" value="Unassembled WGS sequence"/>
</dbReference>
<dbReference type="AlphaFoldDB" id="A0AA35UMV3"/>
<dbReference type="CDD" id="cd09269">
    <property type="entry name" value="deoxyribose_mutarotase"/>
    <property type="match status" value="1"/>
</dbReference>
<dbReference type="RefSeq" id="WP_289842566.1">
    <property type="nucleotide sequence ID" value="NZ_CATKSH010000005.1"/>
</dbReference>
<dbReference type="Gene3D" id="2.70.98.10">
    <property type="match status" value="1"/>
</dbReference>
<dbReference type="GO" id="GO:0003824">
    <property type="term" value="F:catalytic activity"/>
    <property type="evidence" value="ECO:0007669"/>
    <property type="project" value="InterPro"/>
</dbReference>
<organism evidence="1 2">
    <name type="scientific">Brytella acorum</name>
    <dbReference type="NCBI Taxonomy" id="2959299"/>
    <lineage>
        <taxon>Bacteria</taxon>
        <taxon>Pseudomonadati</taxon>
        <taxon>Pseudomonadota</taxon>
        <taxon>Alphaproteobacteria</taxon>
        <taxon>Acetobacterales</taxon>
        <taxon>Acetobacteraceae</taxon>
        <taxon>Brytella</taxon>
    </lineage>
</organism>
<dbReference type="InterPro" id="IPR011013">
    <property type="entry name" value="Gal_mutarotase_sf_dom"/>
</dbReference>
<dbReference type="InterPro" id="IPR027839">
    <property type="entry name" value="DUF4432"/>
</dbReference>
<sequence length="356" mass="39779">MTIHIPLDRKAFGSTAQILVKSEAFTVTGWTYPSGVMAVAIENTRGRLVVLPFMGQMIWSAVFDGCNLRMTSIYDEPLPSVDILGTYGCFMFHAGLLRNGCPGPDDTHPLHGEMPCAPMNEAWIDINADGKALTLGGVYRHVEGFGSRYDAYPSVTLRDGQAMFDVSVEVVNRGGKTMDLMYMAHTNYAYVPDAVFVEPFGIGRVDVRTSVPAHVHPTEQWQNYIKALKHKPGGLQKLDAPEMYEPEIVSFLRDVGVDSDGQAHFFLRHPEGAAFYTRYAPIQFTEATRWVLHDPDYHVAGFVLPATCDPEGYQAEKRKGKVRQLKPGERAEFGIHTGFLNAEEYRDELKTLNRNQ</sequence>
<dbReference type="Pfam" id="PF14486">
    <property type="entry name" value="DUF4432"/>
    <property type="match status" value="1"/>
</dbReference>
<proteinExistence type="predicted"/>
<keyword evidence="2" id="KW-1185">Reference proteome</keyword>
<dbReference type="SUPFAM" id="SSF74650">
    <property type="entry name" value="Galactose mutarotase-like"/>
    <property type="match status" value="1"/>
</dbReference>
<evidence type="ECO:0000313" key="1">
    <source>
        <dbReference type="EMBL" id="CAI9120328.1"/>
    </source>
</evidence>
<reference evidence="1" key="1">
    <citation type="submission" date="2023-03" db="EMBL/GenBank/DDBJ databases">
        <authorList>
            <person name="Cleenwerck I."/>
        </authorList>
    </citation>
    <scope>NUCLEOTIDE SEQUENCE</scope>
    <source>
        <strain evidence="1">LMG 32879</strain>
    </source>
</reference>
<comment type="caution">
    <text evidence="1">The sequence shown here is derived from an EMBL/GenBank/DDBJ whole genome shotgun (WGS) entry which is preliminary data.</text>
</comment>
<gene>
    <name evidence="1" type="ORF">LMG32879_001160</name>
</gene>
<name>A0AA35UMV3_9PROT</name>
<dbReference type="EMBL" id="CATKSH010000005">
    <property type="protein sequence ID" value="CAI9120328.1"/>
    <property type="molecule type" value="Genomic_DNA"/>
</dbReference>
<evidence type="ECO:0000313" key="2">
    <source>
        <dbReference type="Proteomes" id="UP001176960"/>
    </source>
</evidence>
<protein>
    <submittedName>
        <fullName evidence="1">Aldose 1-epimerase family protein</fullName>
    </submittedName>
</protein>
<dbReference type="InterPro" id="IPR014718">
    <property type="entry name" value="GH-type_carb-bd"/>
</dbReference>
<accession>A0AA35UMV3</accession>